<sequence>MVAEGAWLQDRYSRVLSDRVGVREQAPGSHEKEMRGEGSHQEVDTTIPCRVSDNKTRWRRAPGRCGAAE</sequence>
<evidence type="ECO:0000313" key="2">
    <source>
        <dbReference type="EMBL" id="GGS18970.1"/>
    </source>
</evidence>
<name>A0A918L813_9ACTN</name>
<proteinExistence type="predicted"/>
<comment type="caution">
    <text evidence="2">The sequence shown here is derived from an EMBL/GenBank/DDBJ whole genome shotgun (WGS) entry which is preliminary data.</text>
</comment>
<dbReference type="AlphaFoldDB" id="A0A918L813"/>
<feature type="region of interest" description="Disordered" evidence="1">
    <location>
        <begin position="19"/>
        <end position="45"/>
    </location>
</feature>
<organism evidence="2 3">
    <name type="scientific">Streptomyces humidus</name>
    <dbReference type="NCBI Taxonomy" id="52259"/>
    <lineage>
        <taxon>Bacteria</taxon>
        <taxon>Bacillati</taxon>
        <taxon>Actinomycetota</taxon>
        <taxon>Actinomycetes</taxon>
        <taxon>Kitasatosporales</taxon>
        <taxon>Streptomycetaceae</taxon>
        <taxon>Streptomyces</taxon>
    </lineage>
</organism>
<reference evidence="2" key="1">
    <citation type="journal article" date="2014" name="Int. J. Syst. Evol. Microbiol.">
        <title>Complete genome sequence of Corynebacterium casei LMG S-19264T (=DSM 44701T), isolated from a smear-ripened cheese.</title>
        <authorList>
            <consortium name="US DOE Joint Genome Institute (JGI-PGF)"/>
            <person name="Walter F."/>
            <person name="Albersmeier A."/>
            <person name="Kalinowski J."/>
            <person name="Ruckert C."/>
        </authorList>
    </citation>
    <scope>NUCLEOTIDE SEQUENCE</scope>
    <source>
        <strain evidence="2">JCM 4386</strain>
    </source>
</reference>
<gene>
    <name evidence="2" type="ORF">GCM10010269_67500</name>
</gene>
<feature type="compositionally biased region" description="Basic and acidic residues" evidence="1">
    <location>
        <begin position="29"/>
        <end position="43"/>
    </location>
</feature>
<dbReference type="EMBL" id="BMTL01000036">
    <property type="protein sequence ID" value="GGS18970.1"/>
    <property type="molecule type" value="Genomic_DNA"/>
</dbReference>
<evidence type="ECO:0000256" key="1">
    <source>
        <dbReference type="SAM" id="MobiDB-lite"/>
    </source>
</evidence>
<keyword evidence="3" id="KW-1185">Reference proteome</keyword>
<evidence type="ECO:0000313" key="3">
    <source>
        <dbReference type="Proteomes" id="UP000606194"/>
    </source>
</evidence>
<accession>A0A918L813</accession>
<dbReference type="Proteomes" id="UP000606194">
    <property type="component" value="Unassembled WGS sequence"/>
</dbReference>
<protein>
    <submittedName>
        <fullName evidence="2">Uncharacterized protein</fullName>
    </submittedName>
</protein>
<reference evidence="2" key="2">
    <citation type="submission" date="2020-09" db="EMBL/GenBank/DDBJ databases">
        <authorList>
            <person name="Sun Q."/>
            <person name="Ohkuma M."/>
        </authorList>
    </citation>
    <scope>NUCLEOTIDE SEQUENCE</scope>
    <source>
        <strain evidence="2">JCM 4386</strain>
    </source>
</reference>